<evidence type="ECO:0000313" key="2">
    <source>
        <dbReference type="EMBL" id="SQH24103.1"/>
    </source>
</evidence>
<protein>
    <submittedName>
        <fullName evidence="2">Uncharacterized protein</fullName>
    </submittedName>
</protein>
<evidence type="ECO:0000313" key="3">
    <source>
        <dbReference type="Proteomes" id="UP000248598"/>
    </source>
</evidence>
<accession>A0AAX2J228</accession>
<evidence type="ECO:0000256" key="1">
    <source>
        <dbReference type="SAM" id="SignalP"/>
    </source>
</evidence>
<organism evidence="2 3">
    <name type="scientific">Kingella kingae</name>
    <dbReference type="NCBI Taxonomy" id="504"/>
    <lineage>
        <taxon>Bacteria</taxon>
        <taxon>Pseudomonadati</taxon>
        <taxon>Pseudomonadota</taxon>
        <taxon>Betaproteobacteria</taxon>
        <taxon>Neisseriales</taxon>
        <taxon>Neisseriaceae</taxon>
        <taxon>Kingella</taxon>
    </lineage>
</organism>
<name>A0AAX2J228_KINKI</name>
<sequence>MLKKLLTFVLLTPSLCIAAPKYKISDADVRKWIIEGNKAEQCLFPNINSVSPTPTTYILHKRYVYELPLIKVIGLQNTNTIFSDIESGQYLERKFRRFNHAKPATFSSEWCENLKQQYARDIPAANQWIAQQEALQKQAQQAQEEQARQAFYATPQGQAYLAQQQLLQQQQNAQQQAYYNQQQILEQQRLERERQERNQTWQDLGNTIQQSVNSLTNTMQNNTQMLNNMNNQMMQNNQQMMQNWGSNRGGSVTCYKLGTGITHCNY</sequence>
<proteinExistence type="predicted"/>
<keyword evidence="1" id="KW-0732">Signal</keyword>
<gene>
    <name evidence="2" type="ORF">NCTC10529_00254</name>
</gene>
<reference evidence="2 3" key="1">
    <citation type="submission" date="2018-06" db="EMBL/GenBank/DDBJ databases">
        <authorList>
            <consortium name="Pathogen Informatics"/>
            <person name="Doyle S."/>
        </authorList>
    </citation>
    <scope>NUCLEOTIDE SEQUENCE [LARGE SCALE GENOMIC DNA]</scope>
    <source>
        <strain evidence="2 3">NCTC10529</strain>
    </source>
</reference>
<dbReference type="AlphaFoldDB" id="A0AAX2J228"/>
<dbReference type="EMBL" id="LS483426">
    <property type="protein sequence ID" value="SQH24103.1"/>
    <property type="molecule type" value="Genomic_DNA"/>
</dbReference>
<dbReference type="GeneID" id="93261576"/>
<dbReference type="RefSeq" id="WP_003788357.1">
    <property type="nucleotide sequence ID" value="NZ_CP091518.1"/>
</dbReference>
<dbReference type="InterPro" id="IPR035279">
    <property type="entry name" value="DUF5358"/>
</dbReference>
<feature type="chain" id="PRO_5043343063" evidence="1">
    <location>
        <begin position="19"/>
        <end position="266"/>
    </location>
</feature>
<feature type="signal peptide" evidence="1">
    <location>
        <begin position="1"/>
        <end position="18"/>
    </location>
</feature>
<dbReference type="Pfam" id="PF17311">
    <property type="entry name" value="DUF5358"/>
    <property type="match status" value="1"/>
</dbReference>
<dbReference type="Proteomes" id="UP000248598">
    <property type="component" value="Chromosome 1"/>
</dbReference>